<evidence type="ECO:0000313" key="6">
    <source>
        <dbReference type="Proteomes" id="UP000694569"/>
    </source>
</evidence>
<accession>A0A8C5MM38</accession>
<dbReference type="InterPro" id="IPR001039">
    <property type="entry name" value="MHC_I_a_a1/a2"/>
</dbReference>
<dbReference type="PANTHER" id="PTHR16675:SF286">
    <property type="entry name" value="MHC CLASS I ANTIGEN"/>
    <property type="match status" value="1"/>
</dbReference>
<dbReference type="Pfam" id="PF00129">
    <property type="entry name" value="MHC_I"/>
    <property type="match status" value="1"/>
</dbReference>
<sequence length="319" mass="36020">MCLSLAGHSLQYYHTAVSVPELGLWEYVSVGYVEGIEIVRYSSDVGRAAPVAQWMKKVENPDYWEKETKNCEVQEEEIEFFLNKQTERLNHTQGYRIVHVTHGCELKDDGSSRSYARLGYGGKDYLELDRLNSNVTYLTNEAQRIADTLIILDGSAVEQMQVYLQTDCIDWLRECVGHGKELLNRTVPPEVKNLDQTVNGVTKLHCQVHGFYPQEVDMKWKKDEIVVPSNEAKHVLPNSDGTLQIRVTVEVLAEDREGHSCLEDQASFDRSFEATVEGNGWSLTMKIGTGVGVPAGGSIVISGAIYLYIIRKRIILYLE</sequence>
<keyword evidence="3" id="KW-0472">Membrane</keyword>
<dbReference type="SUPFAM" id="SSF54452">
    <property type="entry name" value="MHC antigen-recognition domain"/>
    <property type="match status" value="1"/>
</dbReference>
<dbReference type="Ensembl" id="ENSLLET00000014528.1">
    <property type="protein sequence ID" value="ENSLLEP00000013979.1"/>
    <property type="gene ID" value="ENSLLEG00000008867.1"/>
</dbReference>
<dbReference type="InterPro" id="IPR036179">
    <property type="entry name" value="Ig-like_dom_sf"/>
</dbReference>
<evidence type="ECO:0000313" key="5">
    <source>
        <dbReference type="Ensembl" id="ENSLLEP00000013979.1"/>
    </source>
</evidence>
<evidence type="ECO:0000256" key="3">
    <source>
        <dbReference type="SAM" id="Phobius"/>
    </source>
</evidence>
<protein>
    <recommendedName>
        <fullName evidence="4">Ig-like domain-containing protein</fullName>
    </recommendedName>
</protein>
<dbReference type="OrthoDB" id="8936120at2759"/>
<dbReference type="Pfam" id="PF07654">
    <property type="entry name" value="C1-set"/>
    <property type="match status" value="1"/>
</dbReference>
<keyword evidence="6" id="KW-1185">Reference proteome</keyword>
<dbReference type="GO" id="GO:0006955">
    <property type="term" value="P:immune response"/>
    <property type="evidence" value="ECO:0007669"/>
    <property type="project" value="TreeGrafter"/>
</dbReference>
<dbReference type="PRINTS" id="PR01638">
    <property type="entry name" value="MHCCLASSI"/>
</dbReference>
<reference evidence="5" key="2">
    <citation type="submission" date="2025-09" db="UniProtKB">
        <authorList>
            <consortium name="Ensembl"/>
        </authorList>
    </citation>
    <scope>IDENTIFICATION</scope>
</reference>
<dbReference type="GO" id="GO:0005615">
    <property type="term" value="C:extracellular space"/>
    <property type="evidence" value="ECO:0007669"/>
    <property type="project" value="TreeGrafter"/>
</dbReference>
<evidence type="ECO:0000259" key="4">
    <source>
        <dbReference type="PROSITE" id="PS50835"/>
    </source>
</evidence>
<dbReference type="Gene3D" id="3.30.500.10">
    <property type="entry name" value="MHC class I-like antigen recognition-like"/>
    <property type="match status" value="1"/>
</dbReference>
<dbReference type="FunFam" id="3.30.500.10:FF:000001">
    <property type="entry name" value="H-2 class I histocompatibility antigen, alpha chain"/>
    <property type="match status" value="1"/>
</dbReference>
<keyword evidence="1" id="KW-0325">Glycoprotein</keyword>
<dbReference type="InterPro" id="IPR011161">
    <property type="entry name" value="MHC_I-like_Ag-recog"/>
</dbReference>
<dbReference type="AlphaFoldDB" id="A0A8C5MM38"/>
<dbReference type="InterPro" id="IPR050208">
    <property type="entry name" value="MHC_class-I_related"/>
</dbReference>
<reference evidence="5" key="1">
    <citation type="submission" date="2025-08" db="UniProtKB">
        <authorList>
            <consortium name="Ensembl"/>
        </authorList>
    </citation>
    <scope>IDENTIFICATION</scope>
</reference>
<dbReference type="PANTHER" id="PTHR16675">
    <property type="entry name" value="MHC CLASS I-RELATED"/>
    <property type="match status" value="1"/>
</dbReference>
<keyword evidence="3" id="KW-1133">Transmembrane helix</keyword>
<organism evidence="5 6">
    <name type="scientific">Leptobrachium leishanense</name>
    <name type="common">Leishan spiny toad</name>
    <dbReference type="NCBI Taxonomy" id="445787"/>
    <lineage>
        <taxon>Eukaryota</taxon>
        <taxon>Metazoa</taxon>
        <taxon>Chordata</taxon>
        <taxon>Craniata</taxon>
        <taxon>Vertebrata</taxon>
        <taxon>Euteleostomi</taxon>
        <taxon>Amphibia</taxon>
        <taxon>Batrachia</taxon>
        <taxon>Anura</taxon>
        <taxon>Pelobatoidea</taxon>
        <taxon>Megophryidae</taxon>
        <taxon>Leptobrachium</taxon>
    </lineage>
</organism>
<dbReference type="GO" id="GO:0009897">
    <property type="term" value="C:external side of plasma membrane"/>
    <property type="evidence" value="ECO:0007669"/>
    <property type="project" value="TreeGrafter"/>
</dbReference>
<feature type="transmembrane region" description="Helical" evidence="3">
    <location>
        <begin position="291"/>
        <end position="310"/>
    </location>
</feature>
<dbReference type="SUPFAM" id="SSF48726">
    <property type="entry name" value="Immunoglobulin"/>
    <property type="match status" value="1"/>
</dbReference>
<proteinExistence type="inferred from homology"/>
<keyword evidence="3" id="KW-0812">Transmembrane</keyword>
<dbReference type="GeneTree" id="ENSGT01120000271825"/>
<evidence type="ECO:0000256" key="2">
    <source>
        <dbReference type="RuleBase" id="RU004439"/>
    </source>
</evidence>
<dbReference type="Proteomes" id="UP000694569">
    <property type="component" value="Unplaced"/>
</dbReference>
<feature type="domain" description="Ig-like" evidence="4">
    <location>
        <begin position="189"/>
        <end position="277"/>
    </location>
</feature>
<dbReference type="InterPro" id="IPR011162">
    <property type="entry name" value="MHC_I/II-like_Ag-recog"/>
</dbReference>
<dbReference type="InterPro" id="IPR007110">
    <property type="entry name" value="Ig-like_dom"/>
</dbReference>
<dbReference type="PROSITE" id="PS50835">
    <property type="entry name" value="IG_LIKE"/>
    <property type="match status" value="1"/>
</dbReference>
<evidence type="ECO:0000256" key="1">
    <source>
        <dbReference type="ARBA" id="ARBA00023180"/>
    </source>
</evidence>
<dbReference type="InterPro" id="IPR003597">
    <property type="entry name" value="Ig_C1-set"/>
</dbReference>
<comment type="similarity">
    <text evidence="2">Belongs to the MHC class I family.</text>
</comment>
<name>A0A8C5MM38_9ANUR</name>
<dbReference type="InterPro" id="IPR037055">
    <property type="entry name" value="MHC_I-like_Ag-recog_sf"/>
</dbReference>
<dbReference type="Gene3D" id="2.60.40.10">
    <property type="entry name" value="Immunoglobulins"/>
    <property type="match status" value="1"/>
</dbReference>
<dbReference type="InterPro" id="IPR013783">
    <property type="entry name" value="Ig-like_fold"/>
</dbReference>